<dbReference type="Gene3D" id="2.60.40.2700">
    <property type="match status" value="2"/>
</dbReference>
<dbReference type="AlphaFoldDB" id="A0KH57"/>
<name>A0KH57_AERHH</name>
<proteinExistence type="predicted"/>
<accession>A0KH57</accession>
<dbReference type="Proteomes" id="UP000000756">
    <property type="component" value="Chromosome"/>
</dbReference>
<gene>
    <name evidence="2" type="ordered locus">AHA_1065</name>
</gene>
<organism evidence="2 3">
    <name type="scientific">Aeromonas hydrophila subsp. hydrophila (strain ATCC 7966 / DSM 30187 / BCRC 13018 / CCUG 14551 / JCM 1027 / KCTC 2358 / NCIMB 9240 / NCTC 8049)</name>
    <dbReference type="NCBI Taxonomy" id="380703"/>
    <lineage>
        <taxon>Bacteria</taxon>
        <taxon>Pseudomonadati</taxon>
        <taxon>Pseudomonadota</taxon>
        <taxon>Gammaproteobacteria</taxon>
        <taxon>Aeromonadales</taxon>
        <taxon>Aeromonadaceae</taxon>
        <taxon>Aeromonas</taxon>
    </lineage>
</organism>
<evidence type="ECO:0000313" key="3">
    <source>
        <dbReference type="Proteomes" id="UP000000756"/>
    </source>
</evidence>
<evidence type="ECO:0000313" key="2">
    <source>
        <dbReference type="EMBL" id="ABK36224.1"/>
    </source>
</evidence>
<feature type="compositionally biased region" description="Polar residues" evidence="1">
    <location>
        <begin position="1"/>
        <end position="15"/>
    </location>
</feature>
<dbReference type="eggNOG" id="ENOG5032VBT">
    <property type="taxonomic scope" value="Bacteria"/>
</dbReference>
<dbReference type="EnsemblBacteria" id="ABK36224">
    <property type="protein sequence ID" value="ABK36224"/>
    <property type="gene ID" value="AHA_1065"/>
</dbReference>
<feature type="region of interest" description="Disordered" evidence="1">
    <location>
        <begin position="1"/>
        <end position="22"/>
    </location>
</feature>
<dbReference type="InterPro" id="IPR054665">
    <property type="entry name" value="ZirU-like_dom"/>
</dbReference>
<dbReference type="HOGENOM" id="CLU_106759_0_0_6"/>
<reference evidence="2 3" key="1">
    <citation type="journal article" date="2006" name="J. Bacteriol.">
        <title>Genome sequence of Aeromonas hydrophila ATCC 7966T: jack of all trades.</title>
        <authorList>
            <person name="Seshadri R."/>
            <person name="Joseph S.W."/>
            <person name="Chopra A.K."/>
            <person name="Sha J."/>
            <person name="Shaw J."/>
            <person name="Graf J."/>
            <person name="Haft D."/>
            <person name="Wu M."/>
            <person name="Ren Q."/>
            <person name="Rosovitz M.J."/>
            <person name="Madupu R."/>
            <person name="Tallon L."/>
            <person name="Kim M."/>
            <person name="Jin S."/>
            <person name="Vuong H."/>
            <person name="Stine O.C."/>
            <person name="Ali A."/>
            <person name="Horneman A.J."/>
            <person name="Heidelberg J.F."/>
        </authorList>
    </citation>
    <scope>NUCLEOTIDE SEQUENCE [LARGE SCALE GENOMIC DNA]</scope>
    <source>
        <strain evidence="3">ATCC 7966 / DSM 30187 / BCRC 13018 / CCUG 14551 / JCM 1027 / KCTC 2358 / NCIMB 9240 / NCTC 8049</strain>
    </source>
</reference>
<protein>
    <submittedName>
        <fullName evidence="2">Uncharacterized protein</fullName>
    </submittedName>
</protein>
<dbReference type="STRING" id="380703.AHA_1065"/>
<dbReference type="PATRIC" id="fig|380703.7.peg.1069"/>
<sequence>MWGVTSGASALTSAPTDAVKGRAPTLDSASFTYTDANGNGRVDVNDTLQIVETGFGDLDGDAPVTSEYKWYRDGTPIVGATGNSYTLVAADLGTKITASVIPQTDSITTDPYQGTQVAVSGAPDGDDSVDVVDPNEVDAVEIVIAATDAALAGNPIVSTELRAKVTTSAGNIGTATDYTYQWMIEDSVGAGTYSPIAGVTSETYTPGKDDQKRKLQVDVTKK</sequence>
<dbReference type="KEGG" id="aha:AHA_1065"/>
<dbReference type="OrthoDB" id="223957at2"/>
<feature type="region of interest" description="Disordered" evidence="1">
    <location>
        <begin position="202"/>
        <end position="222"/>
    </location>
</feature>
<feature type="compositionally biased region" description="Basic and acidic residues" evidence="1">
    <location>
        <begin position="207"/>
        <end position="222"/>
    </location>
</feature>
<dbReference type="NCBIfam" id="NF040485">
    <property type="entry name" value="ZirU_fam"/>
    <property type="match status" value="1"/>
</dbReference>
<keyword evidence="3" id="KW-1185">Reference proteome</keyword>
<evidence type="ECO:0000256" key="1">
    <source>
        <dbReference type="SAM" id="MobiDB-lite"/>
    </source>
</evidence>
<dbReference type="EMBL" id="CP000462">
    <property type="protein sequence ID" value="ABK36224.1"/>
    <property type="molecule type" value="Genomic_DNA"/>
</dbReference>